<dbReference type="AlphaFoldDB" id="A0A9X1Y424"/>
<gene>
    <name evidence="1" type="ORF">M0638_04110</name>
</gene>
<dbReference type="EMBL" id="JALPRX010000014">
    <property type="protein sequence ID" value="MCK8783564.1"/>
    <property type="molecule type" value="Genomic_DNA"/>
</dbReference>
<dbReference type="PANTHER" id="PTHR30383">
    <property type="entry name" value="THIOESTERASE 1/PROTEASE 1/LYSOPHOSPHOLIPASE L1"/>
    <property type="match status" value="1"/>
</dbReference>
<evidence type="ECO:0000313" key="1">
    <source>
        <dbReference type="EMBL" id="MCK8783564.1"/>
    </source>
</evidence>
<sequence length="234" mass="24574">MGEAPASVTQAVALPRVAARLRQGAPLRVVAFGSSSTEGSGASAPDRTYPSRLAQDLSAWVRERGAAGEAVEVLNRGRGGDDAEAMARRLERDVLAERPDLVIWQTGSNDPITGVPPERFAALTRQGILAMRAAGIDVMVMDQQWCPRLEGVRDAAAYREALRGVAAELGVPVIRRAALMRGWAAAGVLTPAQMIGPDGFHMTDAGYARLAEAVAAQVLRNAGLGAAVAVARQD</sequence>
<name>A0A9X1Y424_9PROT</name>
<protein>
    <submittedName>
        <fullName evidence="1">SGNH/GDSL hydrolase family protein</fullName>
    </submittedName>
</protein>
<dbReference type="Proteomes" id="UP001139516">
    <property type="component" value="Unassembled WGS sequence"/>
</dbReference>
<accession>A0A9X1Y424</accession>
<organism evidence="1 2">
    <name type="scientific">Roseomonas acroporae</name>
    <dbReference type="NCBI Taxonomy" id="2937791"/>
    <lineage>
        <taxon>Bacteria</taxon>
        <taxon>Pseudomonadati</taxon>
        <taxon>Pseudomonadota</taxon>
        <taxon>Alphaproteobacteria</taxon>
        <taxon>Acetobacterales</taxon>
        <taxon>Roseomonadaceae</taxon>
        <taxon>Roseomonas</taxon>
    </lineage>
</organism>
<reference evidence="1" key="1">
    <citation type="submission" date="2022-04" db="EMBL/GenBank/DDBJ databases">
        <title>Roseomonas acroporae sp. nov., isolated from coral Acropora digitifera.</title>
        <authorList>
            <person name="Sun H."/>
        </authorList>
    </citation>
    <scope>NUCLEOTIDE SEQUENCE</scope>
    <source>
        <strain evidence="1">NAR14</strain>
    </source>
</reference>
<dbReference type="PANTHER" id="PTHR30383:SF5">
    <property type="entry name" value="SGNH HYDROLASE-TYPE ESTERASE DOMAIN-CONTAINING PROTEIN"/>
    <property type="match status" value="1"/>
</dbReference>
<dbReference type="InterPro" id="IPR051532">
    <property type="entry name" value="Ester_Hydrolysis_Enzymes"/>
</dbReference>
<proteinExistence type="predicted"/>
<evidence type="ECO:0000313" key="2">
    <source>
        <dbReference type="Proteomes" id="UP001139516"/>
    </source>
</evidence>
<keyword evidence="1" id="KW-0378">Hydrolase</keyword>
<comment type="caution">
    <text evidence="1">The sequence shown here is derived from an EMBL/GenBank/DDBJ whole genome shotgun (WGS) entry which is preliminary data.</text>
</comment>
<dbReference type="InterPro" id="IPR057572">
    <property type="entry name" value="NonGDSL"/>
</dbReference>
<dbReference type="Pfam" id="PF25182">
    <property type="entry name" value="NonGDSL"/>
    <property type="match status" value="1"/>
</dbReference>
<dbReference type="SUPFAM" id="SSF52266">
    <property type="entry name" value="SGNH hydrolase"/>
    <property type="match status" value="1"/>
</dbReference>
<dbReference type="Gene3D" id="3.40.50.1110">
    <property type="entry name" value="SGNH hydrolase"/>
    <property type="match status" value="1"/>
</dbReference>
<dbReference type="CDD" id="cd00229">
    <property type="entry name" value="SGNH_hydrolase"/>
    <property type="match status" value="1"/>
</dbReference>
<dbReference type="RefSeq" id="WP_248665689.1">
    <property type="nucleotide sequence ID" value="NZ_JALPRX010000014.1"/>
</dbReference>
<keyword evidence="2" id="KW-1185">Reference proteome</keyword>
<dbReference type="InterPro" id="IPR036514">
    <property type="entry name" value="SGNH_hydro_sf"/>
</dbReference>
<dbReference type="GO" id="GO:0004622">
    <property type="term" value="F:phosphatidylcholine lysophospholipase activity"/>
    <property type="evidence" value="ECO:0007669"/>
    <property type="project" value="TreeGrafter"/>
</dbReference>